<keyword evidence="2" id="KW-1185">Reference proteome</keyword>
<dbReference type="AlphaFoldDB" id="A0A8G1RNR1"/>
<reference evidence="1 2" key="1">
    <citation type="submission" date="2018-02" db="EMBL/GenBank/DDBJ databases">
        <title>The genomes of Aspergillus section Nigri reveals drivers in fungal speciation.</title>
        <authorList>
            <consortium name="DOE Joint Genome Institute"/>
            <person name="Vesth T.C."/>
            <person name="Nybo J."/>
            <person name="Theobald S."/>
            <person name="Brandl J."/>
            <person name="Frisvad J.C."/>
            <person name="Nielsen K.F."/>
            <person name="Lyhne E.K."/>
            <person name="Kogle M.E."/>
            <person name="Kuo A."/>
            <person name="Riley R."/>
            <person name="Clum A."/>
            <person name="Nolan M."/>
            <person name="Lipzen A."/>
            <person name="Salamov A."/>
            <person name="Henrissat B."/>
            <person name="Wiebenga A."/>
            <person name="De vries R.P."/>
            <person name="Grigoriev I.V."/>
            <person name="Mortensen U.H."/>
            <person name="Andersen M.R."/>
            <person name="Baker S.E."/>
        </authorList>
    </citation>
    <scope>NUCLEOTIDE SEQUENCE [LARGE SCALE GENOMIC DNA]</scope>
    <source>
        <strain evidence="1 2">CBS 313.89</strain>
    </source>
</reference>
<dbReference type="Proteomes" id="UP000249789">
    <property type="component" value="Unassembled WGS sequence"/>
</dbReference>
<organism evidence="1 2">
    <name type="scientific">Aspergillus fijiensis CBS 313.89</name>
    <dbReference type="NCBI Taxonomy" id="1448319"/>
    <lineage>
        <taxon>Eukaryota</taxon>
        <taxon>Fungi</taxon>
        <taxon>Dikarya</taxon>
        <taxon>Ascomycota</taxon>
        <taxon>Pezizomycotina</taxon>
        <taxon>Eurotiomycetes</taxon>
        <taxon>Eurotiomycetidae</taxon>
        <taxon>Eurotiales</taxon>
        <taxon>Aspergillaceae</taxon>
        <taxon>Aspergillus</taxon>
    </lineage>
</organism>
<gene>
    <name evidence="1" type="ORF">BO72DRAFT_193846</name>
</gene>
<evidence type="ECO:0000313" key="1">
    <source>
        <dbReference type="EMBL" id="RAK74771.1"/>
    </source>
</evidence>
<name>A0A8G1RNR1_9EURO</name>
<dbReference type="VEuPathDB" id="FungiDB:BO72DRAFT_193846"/>
<protein>
    <submittedName>
        <fullName evidence="1">Uncharacterized protein</fullName>
    </submittedName>
</protein>
<dbReference type="GeneID" id="63856888"/>
<proteinExistence type="predicted"/>
<accession>A0A8G1RNR1</accession>
<dbReference type="RefSeq" id="XP_040798781.1">
    <property type="nucleotide sequence ID" value="XM_040939555.1"/>
</dbReference>
<sequence length="159" mass="17976">MYHGSMVQSGPDETRRCEARGPQLTSTNRLPILLSRTHTLSLTLSLVIIESIKVFLRAAQSEAWSSPFNHLGHTAVEISLSQAWEAPHLAWDTTPFFSLLLSKQGPFCYRRPARWDHRSARIRFRSREHWPAYGSAACLYSIGPKGQGEWEGLLTRSGK</sequence>
<dbReference type="EMBL" id="KZ824665">
    <property type="protein sequence ID" value="RAK74771.1"/>
    <property type="molecule type" value="Genomic_DNA"/>
</dbReference>
<evidence type="ECO:0000313" key="2">
    <source>
        <dbReference type="Proteomes" id="UP000249789"/>
    </source>
</evidence>